<dbReference type="PANTHER" id="PTHR34301:SF8">
    <property type="entry name" value="ATPASE DOMAIN-CONTAINING PROTEIN"/>
    <property type="match status" value="1"/>
</dbReference>
<keyword evidence="4" id="KW-1185">Reference proteome</keyword>
<sequence>MNYFYPSDQQALFTNRRQELATLDHYHRSLNNGPVEHVALFGLRRIGKTLLLKEFMRQLSASTPEEKPVFLDFSVICSSPENFTLGFIGSICYWLLEEGKSDPEPFLNPATLGTAILRAGGDKLYEEIQPILQELQRARPDRQALLRQAFRFPRQAATTLDKKLVLICDEFQEIRTLENYPNSQNVVALLRAELQSQSAVQYILAGSAISVLAGLLSNPDSPLFAQFTRISVEPFDRESTQELANKLLSEPLEPDLYPLLHALTGGHPFYITAVARRVSYLLDVVQRLPSPDVIKQAFLVETLSPGGRIYDFCQYVYDLSLQKAKGYGALKSVLQILAQEEGLSASDVARQLRVTSGSASDYLRWLCEVDLVVEKDQAYYFRDPVLRFWVGNVIKGIEVSLTAEPMDLKGLIHRLDQQFQRVSEELGDAKESTVRELMRQFNGQVVSNEVFHTPGVVTLPIFKDVKDEVSPDGQIELDAVGEGQERWVVEVKWRNKRAGIKELQKLHTHAQARKARAWFVSRSGFSADAIQYAIENDIFITDKDRLEILRKQIL</sequence>
<dbReference type="InterPro" id="IPR007560">
    <property type="entry name" value="Restrct_endonuc_IV_Mrr"/>
</dbReference>
<dbReference type="GO" id="GO:0003677">
    <property type="term" value="F:DNA binding"/>
    <property type="evidence" value="ECO:0007669"/>
    <property type="project" value="UniProtKB-KW"/>
</dbReference>
<evidence type="ECO:0000313" key="4">
    <source>
        <dbReference type="Proteomes" id="UP000050430"/>
    </source>
</evidence>
<protein>
    <recommendedName>
        <fullName evidence="2">AAA+ ATPase domain-containing protein</fullName>
    </recommendedName>
</protein>
<dbReference type="InterPro" id="IPR011579">
    <property type="entry name" value="ATPase_dom"/>
</dbReference>
<evidence type="ECO:0000313" key="3">
    <source>
        <dbReference type="EMBL" id="KPL70354.1"/>
    </source>
</evidence>
<dbReference type="GO" id="GO:0005524">
    <property type="term" value="F:ATP binding"/>
    <property type="evidence" value="ECO:0007669"/>
    <property type="project" value="InterPro"/>
</dbReference>
<dbReference type="Gene3D" id="3.40.50.300">
    <property type="entry name" value="P-loop containing nucleotide triphosphate hydrolases"/>
    <property type="match status" value="1"/>
</dbReference>
<dbReference type="SUPFAM" id="SSF52980">
    <property type="entry name" value="Restriction endonuclease-like"/>
    <property type="match status" value="1"/>
</dbReference>
<accession>A0A0N8GKQ5</accession>
<dbReference type="InterPro" id="IPR036388">
    <property type="entry name" value="WH-like_DNA-bd_sf"/>
</dbReference>
<name>A0A0N8GKQ5_9CHLR</name>
<feature type="domain" description="AAA+ ATPase" evidence="2">
    <location>
        <begin position="34"/>
        <end position="292"/>
    </location>
</feature>
<reference evidence="3 4" key="1">
    <citation type="submission" date="2015-07" db="EMBL/GenBank/DDBJ databases">
        <title>Genome sequence of Leptolinea tardivitalis DSM 16556.</title>
        <authorList>
            <person name="Hemp J."/>
            <person name="Ward L.M."/>
            <person name="Pace L.A."/>
            <person name="Fischer W.W."/>
        </authorList>
    </citation>
    <scope>NUCLEOTIDE SEQUENCE [LARGE SCALE GENOMIC DNA]</scope>
    <source>
        <strain evidence="3 4">YMTK-2</strain>
    </source>
</reference>
<dbReference type="GO" id="GO:0004519">
    <property type="term" value="F:endonuclease activity"/>
    <property type="evidence" value="ECO:0007669"/>
    <property type="project" value="InterPro"/>
</dbReference>
<organism evidence="3 4">
    <name type="scientific">Leptolinea tardivitalis</name>
    <dbReference type="NCBI Taxonomy" id="229920"/>
    <lineage>
        <taxon>Bacteria</taxon>
        <taxon>Bacillati</taxon>
        <taxon>Chloroflexota</taxon>
        <taxon>Anaerolineae</taxon>
        <taxon>Anaerolineales</taxon>
        <taxon>Anaerolineaceae</taxon>
        <taxon>Leptolinea</taxon>
    </lineage>
</organism>
<dbReference type="Gene3D" id="1.10.10.10">
    <property type="entry name" value="Winged helix-like DNA-binding domain superfamily/Winged helix DNA-binding domain"/>
    <property type="match status" value="1"/>
</dbReference>
<keyword evidence="1" id="KW-0238">DNA-binding</keyword>
<dbReference type="AlphaFoldDB" id="A0A0N8GKQ5"/>
<dbReference type="InterPro" id="IPR011335">
    <property type="entry name" value="Restrct_endonuc-II-like"/>
</dbReference>
<dbReference type="Pfam" id="PF04471">
    <property type="entry name" value="Mrr_cat"/>
    <property type="match status" value="1"/>
</dbReference>
<dbReference type="Pfam" id="PF01637">
    <property type="entry name" value="ATPase_2"/>
    <property type="match status" value="1"/>
</dbReference>
<gene>
    <name evidence="3" type="ORF">ADM99_14445</name>
</gene>
<dbReference type="PANTHER" id="PTHR34301">
    <property type="entry name" value="DNA-BINDING PROTEIN-RELATED"/>
    <property type="match status" value="1"/>
</dbReference>
<comment type="caution">
    <text evidence="3">The sequence shown here is derived from an EMBL/GenBank/DDBJ whole genome shotgun (WGS) entry which is preliminary data.</text>
</comment>
<dbReference type="EMBL" id="LGCK01000014">
    <property type="protein sequence ID" value="KPL70354.1"/>
    <property type="molecule type" value="Genomic_DNA"/>
</dbReference>
<evidence type="ECO:0000256" key="1">
    <source>
        <dbReference type="ARBA" id="ARBA00023125"/>
    </source>
</evidence>
<dbReference type="RefSeq" id="WP_062422230.1">
    <property type="nucleotide sequence ID" value="NZ_BBYA01000010.1"/>
</dbReference>
<proteinExistence type="predicted"/>
<dbReference type="InterPro" id="IPR027417">
    <property type="entry name" value="P-loop_NTPase"/>
</dbReference>
<dbReference type="OrthoDB" id="9769590at2"/>
<dbReference type="SUPFAM" id="SSF46785">
    <property type="entry name" value="Winged helix' DNA-binding domain"/>
    <property type="match status" value="1"/>
</dbReference>
<dbReference type="STRING" id="229920.ADM99_14445"/>
<dbReference type="InterPro" id="IPR003593">
    <property type="entry name" value="AAA+_ATPase"/>
</dbReference>
<dbReference type="SMART" id="SM00382">
    <property type="entry name" value="AAA"/>
    <property type="match status" value="1"/>
</dbReference>
<evidence type="ECO:0000259" key="2">
    <source>
        <dbReference type="SMART" id="SM00382"/>
    </source>
</evidence>
<dbReference type="Proteomes" id="UP000050430">
    <property type="component" value="Unassembled WGS sequence"/>
</dbReference>
<dbReference type="InterPro" id="IPR036390">
    <property type="entry name" value="WH_DNA-bd_sf"/>
</dbReference>
<dbReference type="SUPFAM" id="SSF52540">
    <property type="entry name" value="P-loop containing nucleoside triphosphate hydrolases"/>
    <property type="match status" value="1"/>
</dbReference>
<dbReference type="GO" id="GO:0009307">
    <property type="term" value="P:DNA restriction-modification system"/>
    <property type="evidence" value="ECO:0007669"/>
    <property type="project" value="InterPro"/>
</dbReference>